<evidence type="ECO:0000313" key="3">
    <source>
        <dbReference type="Proteomes" id="UP000315389"/>
    </source>
</evidence>
<accession>A0A542ZP82</accession>
<comment type="caution">
    <text evidence="2">The sequence shown here is derived from an EMBL/GenBank/DDBJ whole genome shotgun (WGS) entry which is preliminary data.</text>
</comment>
<evidence type="ECO:0000313" key="2">
    <source>
        <dbReference type="EMBL" id="TQL62020.1"/>
    </source>
</evidence>
<evidence type="ECO:0000256" key="1">
    <source>
        <dbReference type="SAM" id="SignalP"/>
    </source>
</evidence>
<feature type="chain" id="PRO_5038656154" evidence="1">
    <location>
        <begin position="25"/>
        <end position="336"/>
    </location>
</feature>
<organism evidence="2 3">
    <name type="scientific">Rarobacter faecitabidus</name>
    <dbReference type="NCBI Taxonomy" id="13243"/>
    <lineage>
        <taxon>Bacteria</taxon>
        <taxon>Bacillati</taxon>
        <taxon>Actinomycetota</taxon>
        <taxon>Actinomycetes</taxon>
        <taxon>Micrococcales</taxon>
        <taxon>Rarobacteraceae</taxon>
        <taxon>Rarobacter</taxon>
    </lineage>
</organism>
<dbReference type="EMBL" id="VFOS01000002">
    <property type="protein sequence ID" value="TQL62020.1"/>
    <property type="molecule type" value="Genomic_DNA"/>
</dbReference>
<keyword evidence="1" id="KW-0732">Signal</keyword>
<gene>
    <name evidence="2" type="ORF">FB461_1652</name>
</gene>
<feature type="signal peptide" evidence="1">
    <location>
        <begin position="1"/>
        <end position="24"/>
    </location>
</feature>
<name>A0A542ZP82_RARFA</name>
<sequence>MQRRVITLAAALALAAGLSLVAQPGPPADAQAAPAAVLPAKGTGRATVAGTNCSVFPADNYWNADVSKLPVHRYSARWKKAIGKRDLHPDFGPAGKGEVPYGIPITVVSGKKAGVKVRFDYADESDRVRYPLNAKTRIEGGKNADGDRHAIIVNAKTCRLYELYDLRKRGGTWTAGSGATWSLRSNKLRPDTWTSADAAGLPILPGLLRYSEVKAGRVDHAIRFTAPATAARHIWPARHDAGSGSAKTRPPMGARFRLKANFSTKGYSRDAKVVIKAMKKYGLVLADNGSPWYFQGEADERWGERLISDLKTIPSSAFEAVDTSGMKRAKGSGRVG</sequence>
<protein>
    <submittedName>
        <fullName evidence="2">Uncharacterized protein</fullName>
    </submittedName>
</protein>
<dbReference type="OrthoDB" id="8771597at2"/>
<proteinExistence type="predicted"/>
<reference evidence="2 3" key="1">
    <citation type="submission" date="2019-06" db="EMBL/GenBank/DDBJ databases">
        <title>Sequencing the genomes of 1000 actinobacteria strains.</title>
        <authorList>
            <person name="Klenk H.-P."/>
        </authorList>
    </citation>
    <scope>NUCLEOTIDE SEQUENCE [LARGE SCALE GENOMIC DNA]</scope>
    <source>
        <strain evidence="2 3">DSM 4813</strain>
    </source>
</reference>
<keyword evidence="3" id="KW-1185">Reference proteome</keyword>
<dbReference type="Proteomes" id="UP000315389">
    <property type="component" value="Unassembled WGS sequence"/>
</dbReference>
<dbReference type="AlphaFoldDB" id="A0A542ZP82"/>
<dbReference type="RefSeq" id="WP_142120938.1">
    <property type="nucleotide sequence ID" value="NZ_BAAASV010000002.1"/>
</dbReference>